<organism evidence="2 3">
    <name type="scientific">Aphis craccivora</name>
    <name type="common">Cowpea aphid</name>
    <dbReference type="NCBI Taxonomy" id="307492"/>
    <lineage>
        <taxon>Eukaryota</taxon>
        <taxon>Metazoa</taxon>
        <taxon>Ecdysozoa</taxon>
        <taxon>Arthropoda</taxon>
        <taxon>Hexapoda</taxon>
        <taxon>Insecta</taxon>
        <taxon>Pterygota</taxon>
        <taxon>Neoptera</taxon>
        <taxon>Paraneoptera</taxon>
        <taxon>Hemiptera</taxon>
        <taxon>Sternorrhyncha</taxon>
        <taxon>Aphidomorpha</taxon>
        <taxon>Aphidoidea</taxon>
        <taxon>Aphididae</taxon>
        <taxon>Aphidini</taxon>
        <taxon>Aphis</taxon>
        <taxon>Aphis</taxon>
    </lineage>
</organism>
<feature type="compositionally biased region" description="Basic and acidic residues" evidence="1">
    <location>
        <begin position="261"/>
        <end position="276"/>
    </location>
</feature>
<keyword evidence="3" id="KW-1185">Reference proteome</keyword>
<evidence type="ECO:0000313" key="3">
    <source>
        <dbReference type="Proteomes" id="UP000478052"/>
    </source>
</evidence>
<gene>
    <name evidence="2" type="ORF">FWK35_00008398</name>
</gene>
<reference evidence="2 3" key="1">
    <citation type="submission" date="2019-08" db="EMBL/GenBank/DDBJ databases">
        <title>Whole genome of Aphis craccivora.</title>
        <authorList>
            <person name="Voronova N.V."/>
            <person name="Shulinski R.S."/>
            <person name="Bandarenka Y.V."/>
            <person name="Zhorov D.G."/>
            <person name="Warner D."/>
        </authorList>
    </citation>
    <scope>NUCLEOTIDE SEQUENCE [LARGE SCALE GENOMIC DNA]</scope>
    <source>
        <strain evidence="2">180601</strain>
        <tissue evidence="2">Whole Body</tissue>
    </source>
</reference>
<dbReference type="Proteomes" id="UP000478052">
    <property type="component" value="Unassembled WGS sequence"/>
</dbReference>
<sequence length="276" mass="31769">MQTRVDTIRTEIDRTEMNVNVRYRCSTISEKGLMVSSSNRQKTSNDFPRILSGYGKPLKVTITRTGTRSGRIDRKRISDINKFLNYTREIDVRWLFGEHCRVWLDGKQNKTKSAHKNSRRHYIVPTRRLRRRMNGIVPEFQHVKNPSLPTTADPHPHHPLFATVSSAAVFYYFFLFRSAGGRLQRDPGARHKLHDWSNGGHPPRLCRRGRRAGSIFRRTAGTSLVCPPPPPSPPPLHHYHRPHITASLPPPPQPLPSTTTHEPHLNHVRHDRDLAL</sequence>
<feature type="region of interest" description="Disordered" evidence="1">
    <location>
        <begin position="236"/>
        <end position="276"/>
    </location>
</feature>
<proteinExistence type="predicted"/>
<dbReference type="EMBL" id="VUJU01001231">
    <property type="protein sequence ID" value="KAF0766266.1"/>
    <property type="molecule type" value="Genomic_DNA"/>
</dbReference>
<comment type="caution">
    <text evidence="2">The sequence shown here is derived from an EMBL/GenBank/DDBJ whole genome shotgun (WGS) entry which is preliminary data.</text>
</comment>
<evidence type="ECO:0000256" key="1">
    <source>
        <dbReference type="SAM" id="MobiDB-lite"/>
    </source>
</evidence>
<evidence type="ECO:0000313" key="2">
    <source>
        <dbReference type="EMBL" id="KAF0766266.1"/>
    </source>
</evidence>
<dbReference type="AlphaFoldDB" id="A0A6G0Z7I5"/>
<protein>
    <submittedName>
        <fullName evidence="2">Uncharacterized protein</fullName>
    </submittedName>
</protein>
<accession>A0A6G0Z7I5</accession>
<name>A0A6G0Z7I5_APHCR</name>